<organism evidence="1 2">
    <name type="scientific">Kitasatospora nipponensis</name>
    <dbReference type="NCBI Taxonomy" id="258049"/>
    <lineage>
        <taxon>Bacteria</taxon>
        <taxon>Bacillati</taxon>
        <taxon>Actinomycetota</taxon>
        <taxon>Actinomycetes</taxon>
        <taxon>Kitasatosporales</taxon>
        <taxon>Streptomycetaceae</taxon>
        <taxon>Kitasatospora</taxon>
    </lineage>
</organism>
<dbReference type="EMBL" id="BAAALF010000016">
    <property type="protein sequence ID" value="GAA1225732.1"/>
    <property type="molecule type" value="Genomic_DNA"/>
</dbReference>
<dbReference type="RefSeq" id="WP_344440460.1">
    <property type="nucleotide sequence ID" value="NZ_BAAALF010000016.1"/>
</dbReference>
<keyword evidence="2" id="KW-1185">Reference proteome</keyword>
<evidence type="ECO:0000313" key="1">
    <source>
        <dbReference type="EMBL" id="GAA1225732.1"/>
    </source>
</evidence>
<proteinExistence type="predicted"/>
<gene>
    <name evidence="1" type="ORF">GCM10009665_15260</name>
</gene>
<protein>
    <submittedName>
        <fullName evidence="1">Uncharacterized protein</fullName>
    </submittedName>
</protein>
<evidence type="ECO:0000313" key="2">
    <source>
        <dbReference type="Proteomes" id="UP001500037"/>
    </source>
</evidence>
<name>A0ABN1VWK0_9ACTN</name>
<accession>A0ABN1VWK0</accession>
<comment type="caution">
    <text evidence="1">The sequence shown here is derived from an EMBL/GenBank/DDBJ whole genome shotgun (WGS) entry which is preliminary data.</text>
</comment>
<reference evidence="1 2" key="1">
    <citation type="journal article" date="2019" name="Int. J. Syst. Evol. Microbiol.">
        <title>The Global Catalogue of Microorganisms (GCM) 10K type strain sequencing project: providing services to taxonomists for standard genome sequencing and annotation.</title>
        <authorList>
            <consortium name="The Broad Institute Genomics Platform"/>
            <consortium name="The Broad Institute Genome Sequencing Center for Infectious Disease"/>
            <person name="Wu L."/>
            <person name="Ma J."/>
        </authorList>
    </citation>
    <scope>NUCLEOTIDE SEQUENCE [LARGE SCALE GENOMIC DNA]</scope>
    <source>
        <strain evidence="1 2">JCM 13004</strain>
    </source>
</reference>
<dbReference type="Proteomes" id="UP001500037">
    <property type="component" value="Unassembled WGS sequence"/>
</dbReference>
<sequence>MADNYDELRESVTANDGLYTIDMGTLRDIQRAGRLGIHVRDAISRSLQSHGMGHIPGELPGNQYDEVRLYLLGSPIGDIVKAVLSPSNKGDDALRAVNASEAQDQLRRIREIVNG</sequence>